<feature type="compositionally biased region" description="Basic residues" evidence="6">
    <location>
        <begin position="1"/>
        <end position="23"/>
    </location>
</feature>
<dbReference type="GO" id="GO:1990904">
    <property type="term" value="C:ribonucleoprotein complex"/>
    <property type="evidence" value="ECO:0007669"/>
    <property type="project" value="UniProtKB-KW"/>
</dbReference>
<evidence type="ECO:0000256" key="3">
    <source>
        <dbReference type="ARBA" id="ARBA00023274"/>
    </source>
</evidence>
<sequence>MASKLRRIRKYSRDKRIGKHGFRKRMETAGWRAVLSRRRQKGRKQLTPQRS</sequence>
<comment type="similarity">
    <text evidence="1 5">Belongs to the bacterial ribosomal protein bL34 family.</text>
</comment>
<dbReference type="GO" id="GO:0005840">
    <property type="term" value="C:ribosome"/>
    <property type="evidence" value="ECO:0007669"/>
    <property type="project" value="UniProtKB-KW"/>
</dbReference>
<organism evidence="7">
    <name type="scientific">uncultured bacterium</name>
    <name type="common">gcode 4</name>
    <dbReference type="NCBI Taxonomy" id="1234023"/>
    <lineage>
        <taxon>Bacteria</taxon>
        <taxon>environmental samples</taxon>
    </lineage>
</organism>
<dbReference type="AlphaFoldDB" id="K1X4L6"/>
<keyword evidence="2 5" id="KW-0689">Ribosomal protein</keyword>
<reference evidence="7" key="1">
    <citation type="journal article" date="2012" name="Science">
        <title>Fermentation, hydrogen, and sulfur metabolism in multiple uncultivated bacterial phyla.</title>
        <authorList>
            <person name="Wrighton K.C."/>
            <person name="Thomas B.C."/>
            <person name="Sharon I."/>
            <person name="Miller C.S."/>
            <person name="Castelle C.J."/>
            <person name="VerBerkmoes N.C."/>
            <person name="Wilkins M.J."/>
            <person name="Hettich R.L."/>
            <person name="Lipton M.S."/>
            <person name="Williams K.H."/>
            <person name="Long P.E."/>
            <person name="Banfield J.F."/>
        </authorList>
    </citation>
    <scope>NUCLEOTIDE SEQUENCE [LARGE SCALE GENOMIC DNA]</scope>
</reference>
<dbReference type="InterPro" id="IPR000271">
    <property type="entry name" value="Ribosomal_bL34"/>
</dbReference>
<dbReference type="EMBL" id="AMFJ01036131">
    <property type="protein sequence ID" value="EKD25065.1"/>
    <property type="molecule type" value="Genomic_DNA"/>
</dbReference>
<evidence type="ECO:0000313" key="7">
    <source>
        <dbReference type="EMBL" id="EKD25065.1"/>
    </source>
</evidence>
<dbReference type="NCBIfam" id="TIGR01030">
    <property type="entry name" value="rpmH_bact"/>
    <property type="match status" value="1"/>
</dbReference>
<accession>K1X4L6</accession>
<evidence type="ECO:0000256" key="5">
    <source>
        <dbReference type="HAMAP-Rule" id="MF_00391"/>
    </source>
</evidence>
<dbReference type="Pfam" id="PF00468">
    <property type="entry name" value="Ribosomal_L34"/>
    <property type="match status" value="1"/>
</dbReference>
<comment type="caution">
    <text evidence="7">The sequence shown here is derived from an EMBL/GenBank/DDBJ whole genome shotgun (WGS) entry which is preliminary data.</text>
</comment>
<evidence type="ECO:0000256" key="4">
    <source>
        <dbReference type="ARBA" id="ARBA00035177"/>
    </source>
</evidence>
<evidence type="ECO:0000256" key="6">
    <source>
        <dbReference type="SAM" id="MobiDB-lite"/>
    </source>
</evidence>
<name>K1X4L6_9BACT</name>
<feature type="region of interest" description="Disordered" evidence="6">
    <location>
        <begin position="1"/>
        <end position="51"/>
    </location>
</feature>
<gene>
    <name evidence="5" type="primary">rpmH</name>
    <name evidence="7" type="ORF">ACD_80C00124G0008</name>
</gene>
<evidence type="ECO:0000256" key="1">
    <source>
        <dbReference type="ARBA" id="ARBA00010111"/>
    </source>
</evidence>
<dbReference type="GO" id="GO:0003735">
    <property type="term" value="F:structural constituent of ribosome"/>
    <property type="evidence" value="ECO:0007669"/>
    <property type="project" value="InterPro"/>
</dbReference>
<proteinExistence type="inferred from homology"/>
<dbReference type="Gene3D" id="1.10.287.3980">
    <property type="match status" value="1"/>
</dbReference>
<feature type="compositionally biased region" description="Basic residues" evidence="6">
    <location>
        <begin position="35"/>
        <end position="44"/>
    </location>
</feature>
<evidence type="ECO:0000256" key="2">
    <source>
        <dbReference type="ARBA" id="ARBA00022980"/>
    </source>
</evidence>
<dbReference type="HAMAP" id="MF_00391">
    <property type="entry name" value="Ribosomal_bL34"/>
    <property type="match status" value="1"/>
</dbReference>
<keyword evidence="3 5" id="KW-0687">Ribonucleoprotein</keyword>
<dbReference type="GO" id="GO:0006412">
    <property type="term" value="P:translation"/>
    <property type="evidence" value="ECO:0007669"/>
    <property type="project" value="UniProtKB-UniRule"/>
</dbReference>
<protein>
    <recommendedName>
        <fullName evidence="4 5">Large ribosomal subunit protein bL34</fullName>
    </recommendedName>
</protein>